<organism evidence="1 2">
    <name type="scientific">Ahniella affigens</name>
    <dbReference type="NCBI Taxonomy" id="2021234"/>
    <lineage>
        <taxon>Bacteria</taxon>
        <taxon>Pseudomonadati</taxon>
        <taxon>Pseudomonadota</taxon>
        <taxon>Gammaproteobacteria</taxon>
        <taxon>Lysobacterales</taxon>
        <taxon>Rhodanobacteraceae</taxon>
        <taxon>Ahniella</taxon>
    </lineage>
</organism>
<protein>
    <submittedName>
        <fullName evidence="1">Uncharacterized protein</fullName>
    </submittedName>
</protein>
<keyword evidence="2" id="KW-1185">Reference proteome</keyword>
<dbReference type="Pfam" id="PF13289">
    <property type="entry name" value="SIR2_2"/>
    <property type="match status" value="1"/>
</dbReference>
<name>A0A2P1PR11_9GAMM</name>
<reference evidence="1 2" key="1">
    <citation type="submission" date="2018-03" db="EMBL/GenBank/DDBJ databases">
        <title>Ahniella affigens gen. nov., sp. nov., a gammaproteobacterium isolated from sandy soil near a stream.</title>
        <authorList>
            <person name="Ko Y."/>
            <person name="Kim J.-H."/>
        </authorList>
    </citation>
    <scope>NUCLEOTIDE SEQUENCE [LARGE SCALE GENOMIC DNA]</scope>
    <source>
        <strain evidence="1 2">D13</strain>
    </source>
</reference>
<dbReference type="Proteomes" id="UP000241074">
    <property type="component" value="Chromosome"/>
</dbReference>
<reference evidence="1 2" key="2">
    <citation type="submission" date="2018-03" db="EMBL/GenBank/DDBJ databases">
        <authorList>
            <person name="Keele B.F."/>
        </authorList>
    </citation>
    <scope>NUCLEOTIDE SEQUENCE [LARGE SCALE GENOMIC DNA]</scope>
    <source>
        <strain evidence="1 2">D13</strain>
    </source>
</reference>
<dbReference type="AlphaFoldDB" id="A0A2P1PR11"/>
<evidence type="ECO:0000313" key="2">
    <source>
        <dbReference type="Proteomes" id="UP000241074"/>
    </source>
</evidence>
<gene>
    <name evidence="1" type="ORF">C7S18_08685</name>
</gene>
<sequence>MRQHAGWPSINLRGIVADIPFSVLSLDEFIELVVRRIQNQRYLMNPAFTLVLGSGFSVPLFPTAWKMVRDDIAWWQFSDEKGLAFTDYCPESYRNQFDQFSRDLWKSVSSSVPSELRCLIDAKSGLPDDSDGDNTTRAYQAIMSGQSGGGLNTADLRRDYFRALCKRVENRINLAHLYLGSLLHSQSTSEWRDLKRRPFCRTILTTNFDPLLQRALQLHNVLYFMTDQPHGGIAPPEDEDQAVHLIYTHGSVHRHHLANNSGEIAGLANVNAGALSSYLGRQGVIVVGYSGWNDTTFNAMQQCQDFRGNLYWCGREPAAQAAAGLRREVRELLSKNRNGRFYVELGSGGADALMQRLHERLVGQAPAIVANPTGLMIKELESIQWPAESESMFAGVKGMADNQIQRLRELEVPSQSAANDKTSSSPTLDWASLFVKTDQDVLKRDFVSAIARLTEIVDASSSSPMHRSQALVYRGFVRGRLEPPDRKSAISDYDLVLSMSDAPVKQRARALVYRGAAKSNMEPSDQVGAIADFNTVLSIPDAPAEERAHALVNRGFAKCRLDPPDRIGAIADYDLVLSMPDAPATHRARALFNRGVTKDRMDPPDRVGAFSDYNLVLIMPDAPVVQRAKSMFNIACGFARQGIVAQTVEWLQRVIQENGSVSKEKLDRDSDFDLVREEPEFVAFRGGLPD</sequence>
<dbReference type="NCBIfam" id="NF047558">
    <property type="entry name" value="TPR_END_plus"/>
    <property type="match status" value="1"/>
</dbReference>
<dbReference type="EMBL" id="CP027860">
    <property type="protein sequence ID" value="AVP97265.1"/>
    <property type="molecule type" value="Genomic_DNA"/>
</dbReference>
<evidence type="ECO:0000313" key="1">
    <source>
        <dbReference type="EMBL" id="AVP97265.1"/>
    </source>
</evidence>
<dbReference type="KEGG" id="xba:C7S18_08685"/>
<proteinExistence type="predicted"/>
<accession>A0A2P1PR11</accession>